<accession>A0A1P8UM43</accession>
<name>A0A1P8UM43_9RHOB</name>
<dbReference type="Proteomes" id="UP000187059">
    <property type="component" value="Plasmid pPABY5"/>
</dbReference>
<proteinExistence type="predicted"/>
<dbReference type="RefSeq" id="WP_156876213.1">
    <property type="nucleotide sequence ID" value="NZ_CP015089.1"/>
</dbReference>
<organism evidence="1 2">
    <name type="scientific">Salipiger abyssi</name>
    <dbReference type="NCBI Taxonomy" id="1250539"/>
    <lineage>
        <taxon>Bacteria</taxon>
        <taxon>Pseudomonadati</taxon>
        <taxon>Pseudomonadota</taxon>
        <taxon>Alphaproteobacteria</taxon>
        <taxon>Rhodobacterales</taxon>
        <taxon>Roseobacteraceae</taxon>
        <taxon>Salipiger</taxon>
    </lineage>
</organism>
<reference evidence="1 2" key="1">
    <citation type="submission" date="2016-04" db="EMBL/GenBank/DDBJ databases">
        <title>Deep-sea bacteria in the southern Pacific.</title>
        <authorList>
            <person name="Tang K."/>
        </authorList>
    </citation>
    <scope>NUCLEOTIDE SEQUENCE [LARGE SCALE GENOMIC DNA]</scope>
    <source>
        <strain evidence="1 2">JLT2014</strain>
        <plasmid evidence="2">ppaby5</plasmid>
    </source>
</reference>
<evidence type="ECO:0000313" key="1">
    <source>
        <dbReference type="EMBL" id="APZ50445.1"/>
    </source>
</evidence>
<keyword evidence="2" id="KW-1185">Reference proteome</keyword>
<dbReference type="AlphaFoldDB" id="A0A1P8UM43"/>
<dbReference type="KEGG" id="paby:Ga0080574_TMP111"/>
<sequence>MIRRDDSPTHARSGRDAELRLRDLHERLRRGLYQADRGERADGSGADALRAAFAEARARHTRD</sequence>
<evidence type="ECO:0000313" key="2">
    <source>
        <dbReference type="Proteomes" id="UP000187059"/>
    </source>
</evidence>
<keyword evidence="1" id="KW-0614">Plasmid</keyword>
<gene>
    <name evidence="1" type="ORF">Ga0080574_TMP111</name>
</gene>
<geneLocation type="plasmid" evidence="2">
    <name>ppaby5</name>
</geneLocation>
<protein>
    <submittedName>
        <fullName evidence="1">ABC-2 type transport system permease protein</fullName>
    </submittedName>
</protein>
<dbReference type="EMBL" id="CP015089">
    <property type="protein sequence ID" value="APZ50445.1"/>
    <property type="molecule type" value="Genomic_DNA"/>
</dbReference>